<protein>
    <submittedName>
        <fullName evidence="1">Uncharacterized protein</fullName>
    </submittedName>
</protein>
<evidence type="ECO:0000313" key="2">
    <source>
        <dbReference type="Proteomes" id="UP000699691"/>
    </source>
</evidence>
<comment type="caution">
    <text evidence="1">The sequence shown here is derived from an EMBL/GenBank/DDBJ whole genome shotgun (WGS) entry which is preliminary data.</text>
</comment>
<gene>
    <name evidence="1" type="ORF">KC573_00680</name>
</gene>
<proteinExistence type="predicted"/>
<accession>A0A955RWR4</accession>
<dbReference type="Proteomes" id="UP000699691">
    <property type="component" value="Unassembled WGS sequence"/>
</dbReference>
<dbReference type="AlphaFoldDB" id="A0A955RWR4"/>
<name>A0A955RWR4_UNCKA</name>
<evidence type="ECO:0000313" key="1">
    <source>
        <dbReference type="EMBL" id="MCA9397318.1"/>
    </source>
</evidence>
<dbReference type="EMBL" id="JAGQKY010000017">
    <property type="protein sequence ID" value="MCA9397318.1"/>
    <property type="molecule type" value="Genomic_DNA"/>
</dbReference>
<sequence length="125" mass="14673">MHQMYNYRIMTHDGQVGSDTKDYNLAYAFLKNRNRFAWIEFERKGKWSYGDAMEVAHQWITLRYPQVKAVLMTSILVLEVPHGLVEPMRDDLIAIRQLGGAEIEIRPTTLGPEYVIIWDPNKSRF</sequence>
<reference evidence="1" key="1">
    <citation type="submission" date="2020-04" db="EMBL/GenBank/DDBJ databases">
        <authorList>
            <person name="Zhang T."/>
        </authorList>
    </citation>
    <scope>NUCLEOTIDE SEQUENCE</scope>
    <source>
        <strain evidence="1">HKST-UBA02</strain>
    </source>
</reference>
<reference evidence="1" key="2">
    <citation type="journal article" date="2021" name="Microbiome">
        <title>Successional dynamics and alternative stable states in a saline activated sludge microbial community over 9 years.</title>
        <authorList>
            <person name="Wang Y."/>
            <person name="Ye J."/>
            <person name="Ju F."/>
            <person name="Liu L."/>
            <person name="Boyd J.A."/>
            <person name="Deng Y."/>
            <person name="Parks D.H."/>
            <person name="Jiang X."/>
            <person name="Yin X."/>
            <person name="Woodcroft B.J."/>
            <person name="Tyson G.W."/>
            <person name="Hugenholtz P."/>
            <person name="Polz M.F."/>
            <person name="Zhang T."/>
        </authorList>
    </citation>
    <scope>NUCLEOTIDE SEQUENCE</scope>
    <source>
        <strain evidence="1">HKST-UBA02</strain>
    </source>
</reference>
<organism evidence="1 2">
    <name type="scientific">candidate division WWE3 bacterium</name>
    <dbReference type="NCBI Taxonomy" id="2053526"/>
    <lineage>
        <taxon>Bacteria</taxon>
        <taxon>Katanobacteria</taxon>
    </lineage>
</organism>